<comment type="caution">
    <text evidence="2">The sequence shown here is derived from an EMBL/GenBank/DDBJ whole genome shotgun (WGS) entry which is preliminary data.</text>
</comment>
<dbReference type="InterPro" id="IPR002156">
    <property type="entry name" value="RNaseH_domain"/>
</dbReference>
<proteinExistence type="predicted"/>
<keyword evidence="3" id="KW-1185">Reference proteome</keyword>
<dbReference type="OrthoDB" id="1002691at2759"/>
<dbReference type="PANTHER" id="PTHR47074:SF61">
    <property type="entry name" value="RNASE H TYPE-1 DOMAIN-CONTAINING PROTEIN"/>
    <property type="match status" value="1"/>
</dbReference>
<dbReference type="SUPFAM" id="SSF53098">
    <property type="entry name" value="Ribonuclease H-like"/>
    <property type="match status" value="1"/>
</dbReference>
<name>A0A9D3UR48_9ROSI</name>
<evidence type="ECO:0000259" key="1">
    <source>
        <dbReference type="Pfam" id="PF13456"/>
    </source>
</evidence>
<dbReference type="PANTHER" id="PTHR47074">
    <property type="entry name" value="BNAC02G40300D PROTEIN"/>
    <property type="match status" value="1"/>
</dbReference>
<dbReference type="GO" id="GO:0003676">
    <property type="term" value="F:nucleic acid binding"/>
    <property type="evidence" value="ECO:0007669"/>
    <property type="project" value="InterPro"/>
</dbReference>
<sequence length="207" mass="23707">MKEKKSTMNHMYSAFKKKKGTTEGKNSVRPIRNIGWRYPPEAFVKINFDGAYNERQNQAASDILVRDEEGKVLLSYSKIHYEISAAFAAEAIACSEAIQIEVERKWQHIIIEGDSLAIIKRCNTKSQDRSMVGAYIYDIKQKIVGSNSIRFEHTLRSANGLAHLLASETLRRKEEVYLEKAVPEYAEERQRMKGMKKKVGGEESFKI</sequence>
<evidence type="ECO:0000313" key="3">
    <source>
        <dbReference type="Proteomes" id="UP000828251"/>
    </source>
</evidence>
<organism evidence="2 3">
    <name type="scientific">Gossypium stocksii</name>
    <dbReference type="NCBI Taxonomy" id="47602"/>
    <lineage>
        <taxon>Eukaryota</taxon>
        <taxon>Viridiplantae</taxon>
        <taxon>Streptophyta</taxon>
        <taxon>Embryophyta</taxon>
        <taxon>Tracheophyta</taxon>
        <taxon>Spermatophyta</taxon>
        <taxon>Magnoliopsida</taxon>
        <taxon>eudicotyledons</taxon>
        <taxon>Gunneridae</taxon>
        <taxon>Pentapetalae</taxon>
        <taxon>rosids</taxon>
        <taxon>malvids</taxon>
        <taxon>Malvales</taxon>
        <taxon>Malvaceae</taxon>
        <taxon>Malvoideae</taxon>
        <taxon>Gossypium</taxon>
    </lineage>
</organism>
<reference evidence="2 3" key="1">
    <citation type="journal article" date="2021" name="Plant Biotechnol. J.">
        <title>Multi-omics assisted identification of the key and species-specific regulatory components of drought-tolerant mechanisms in Gossypium stocksii.</title>
        <authorList>
            <person name="Yu D."/>
            <person name="Ke L."/>
            <person name="Zhang D."/>
            <person name="Wu Y."/>
            <person name="Sun Y."/>
            <person name="Mei J."/>
            <person name="Sun J."/>
            <person name="Sun Y."/>
        </authorList>
    </citation>
    <scope>NUCLEOTIDE SEQUENCE [LARGE SCALE GENOMIC DNA]</scope>
    <source>
        <strain evidence="3">cv. E1</strain>
        <tissue evidence="2">Leaf</tissue>
    </source>
</reference>
<dbReference type="AlphaFoldDB" id="A0A9D3UR48"/>
<dbReference type="InterPro" id="IPR044730">
    <property type="entry name" value="RNase_H-like_dom_plant"/>
</dbReference>
<feature type="domain" description="RNase H type-1" evidence="1">
    <location>
        <begin position="47"/>
        <end position="168"/>
    </location>
</feature>
<protein>
    <recommendedName>
        <fullName evidence="1">RNase H type-1 domain-containing protein</fullName>
    </recommendedName>
</protein>
<accession>A0A9D3UR48</accession>
<dbReference type="InterPro" id="IPR012337">
    <property type="entry name" value="RNaseH-like_sf"/>
</dbReference>
<dbReference type="InterPro" id="IPR052929">
    <property type="entry name" value="RNase_H-like_EbsB-rel"/>
</dbReference>
<dbReference type="Proteomes" id="UP000828251">
    <property type="component" value="Unassembled WGS sequence"/>
</dbReference>
<dbReference type="EMBL" id="JAIQCV010000010">
    <property type="protein sequence ID" value="KAH1055454.1"/>
    <property type="molecule type" value="Genomic_DNA"/>
</dbReference>
<dbReference type="InterPro" id="IPR036397">
    <property type="entry name" value="RNaseH_sf"/>
</dbReference>
<dbReference type="Gene3D" id="3.30.420.10">
    <property type="entry name" value="Ribonuclease H-like superfamily/Ribonuclease H"/>
    <property type="match status" value="1"/>
</dbReference>
<gene>
    <name evidence="2" type="ORF">J1N35_033519</name>
</gene>
<evidence type="ECO:0000313" key="2">
    <source>
        <dbReference type="EMBL" id="KAH1055454.1"/>
    </source>
</evidence>
<dbReference type="Pfam" id="PF13456">
    <property type="entry name" value="RVT_3"/>
    <property type="match status" value="1"/>
</dbReference>
<dbReference type="GO" id="GO:0004523">
    <property type="term" value="F:RNA-DNA hybrid ribonuclease activity"/>
    <property type="evidence" value="ECO:0007669"/>
    <property type="project" value="InterPro"/>
</dbReference>
<dbReference type="CDD" id="cd06222">
    <property type="entry name" value="RNase_H_like"/>
    <property type="match status" value="1"/>
</dbReference>